<evidence type="ECO:0000256" key="5">
    <source>
        <dbReference type="ARBA" id="ARBA00023136"/>
    </source>
</evidence>
<dbReference type="InterPro" id="IPR004680">
    <property type="entry name" value="Cit_transptr-like_dom"/>
</dbReference>
<accession>A0A1Y1UX13</accession>
<dbReference type="PANTHER" id="PTHR43568">
    <property type="entry name" value="P PROTEIN"/>
    <property type="match status" value="1"/>
</dbReference>
<evidence type="ECO:0000256" key="6">
    <source>
        <dbReference type="SAM" id="Phobius"/>
    </source>
</evidence>
<evidence type="ECO:0000256" key="1">
    <source>
        <dbReference type="ARBA" id="ARBA00004141"/>
    </source>
</evidence>
<feature type="transmembrane region" description="Helical" evidence="6">
    <location>
        <begin position="208"/>
        <end position="228"/>
    </location>
</feature>
<evidence type="ECO:0000256" key="2">
    <source>
        <dbReference type="ARBA" id="ARBA00022448"/>
    </source>
</evidence>
<keyword evidence="3 6" id="KW-0812">Transmembrane</keyword>
<dbReference type="GO" id="GO:0055085">
    <property type="term" value="P:transmembrane transport"/>
    <property type="evidence" value="ECO:0007669"/>
    <property type="project" value="InterPro"/>
</dbReference>
<dbReference type="InterPro" id="IPR051475">
    <property type="entry name" value="Diverse_Ion_Transporter"/>
</dbReference>
<dbReference type="EMBL" id="MCFH01000079">
    <property type="protein sequence ID" value="ORX41757.1"/>
    <property type="molecule type" value="Genomic_DNA"/>
</dbReference>
<comment type="caution">
    <text evidence="8">The sequence shown here is derived from an EMBL/GenBank/DDBJ whole genome shotgun (WGS) entry which is preliminary data.</text>
</comment>
<keyword evidence="5 6" id="KW-0472">Membrane</keyword>
<comment type="subcellular location">
    <subcellularLocation>
        <location evidence="1">Membrane</location>
        <topology evidence="1">Multi-pass membrane protein</topology>
    </subcellularLocation>
</comment>
<feature type="transmembrane region" description="Helical" evidence="6">
    <location>
        <begin position="20"/>
        <end position="38"/>
    </location>
</feature>
<dbReference type="OrthoDB" id="442352at2759"/>
<keyword evidence="9" id="KW-1185">Reference proteome</keyword>
<gene>
    <name evidence="8" type="ORF">BCR36DRAFT_587780</name>
</gene>
<evidence type="ECO:0000256" key="4">
    <source>
        <dbReference type="ARBA" id="ARBA00022989"/>
    </source>
</evidence>
<keyword evidence="2" id="KW-0813">Transport</keyword>
<dbReference type="Proteomes" id="UP000193719">
    <property type="component" value="Unassembled WGS sequence"/>
</dbReference>
<evidence type="ECO:0000313" key="9">
    <source>
        <dbReference type="Proteomes" id="UP000193719"/>
    </source>
</evidence>
<dbReference type="Pfam" id="PF03600">
    <property type="entry name" value="CitMHS"/>
    <property type="match status" value="1"/>
</dbReference>
<evidence type="ECO:0000313" key="8">
    <source>
        <dbReference type="EMBL" id="ORX41757.1"/>
    </source>
</evidence>
<feature type="transmembrane region" description="Helical" evidence="6">
    <location>
        <begin position="357"/>
        <end position="378"/>
    </location>
</feature>
<proteinExistence type="predicted"/>
<feature type="transmembrane region" description="Helical" evidence="6">
    <location>
        <begin position="84"/>
        <end position="114"/>
    </location>
</feature>
<dbReference type="PANTHER" id="PTHR43568:SF1">
    <property type="entry name" value="P PROTEIN"/>
    <property type="match status" value="1"/>
</dbReference>
<evidence type="ECO:0000259" key="7">
    <source>
        <dbReference type="Pfam" id="PF03600"/>
    </source>
</evidence>
<organism evidence="8 9">
    <name type="scientific">Piromyces finnis</name>
    <dbReference type="NCBI Taxonomy" id="1754191"/>
    <lineage>
        <taxon>Eukaryota</taxon>
        <taxon>Fungi</taxon>
        <taxon>Fungi incertae sedis</taxon>
        <taxon>Chytridiomycota</taxon>
        <taxon>Chytridiomycota incertae sedis</taxon>
        <taxon>Neocallimastigomycetes</taxon>
        <taxon>Neocallimastigales</taxon>
        <taxon>Neocallimastigaceae</taxon>
        <taxon>Piromyces</taxon>
    </lineage>
</organism>
<sequence length="393" mass="44835">MWKSKSDIKKWSKKVKLDPVLIIAWIMATVSAFFVYPNKEYIDYIDWRSLGILWSLMVVIQGLRQNSVFEKTGEFLLKRVKYGWQLASVLIFMCFFGSMLITNDVALITFVPFAIMVLRSSNREDLMIPVVVLQTVAANMGSMLTPIGNPQNLYIYGVTGMPIGEFILTMLPLTSLTFVLLVLCIFFIPKKGKRLVLDNYYTVVKSKASVWQIIIYCLLFILALCSVLRLVPWYIMASIILVVGLIINYRVLLRVDYILLLTFVGFFIFTGNIGRIEKIKTILEDLIKGREFLLSVLTSQVISNVPATLLLSEFTQDFKSLLQGVNVGGLGTLIASMASLISYKSSSNAYPDRKVKYIIRFTFVNIIFLAVLILYWYLEKLVFKKNKTDVQVE</sequence>
<reference evidence="8 9" key="2">
    <citation type="submission" date="2016-08" db="EMBL/GenBank/DDBJ databases">
        <title>Pervasive Adenine N6-methylation of Active Genes in Fungi.</title>
        <authorList>
            <consortium name="DOE Joint Genome Institute"/>
            <person name="Mondo S.J."/>
            <person name="Dannebaum R.O."/>
            <person name="Kuo R.C."/>
            <person name="Labutti K."/>
            <person name="Haridas S."/>
            <person name="Kuo A."/>
            <person name="Salamov A."/>
            <person name="Ahrendt S.R."/>
            <person name="Lipzen A."/>
            <person name="Sullivan W."/>
            <person name="Andreopoulos W.B."/>
            <person name="Clum A."/>
            <person name="Lindquist E."/>
            <person name="Daum C."/>
            <person name="Ramamoorthy G.K."/>
            <person name="Gryganskyi A."/>
            <person name="Culley D."/>
            <person name="Magnuson J.K."/>
            <person name="James T.Y."/>
            <person name="O'Malley M.A."/>
            <person name="Stajich J.E."/>
            <person name="Spatafora J.W."/>
            <person name="Visel A."/>
            <person name="Grigoriev I.V."/>
        </authorList>
    </citation>
    <scope>NUCLEOTIDE SEQUENCE [LARGE SCALE GENOMIC DNA]</scope>
    <source>
        <strain evidence="9">finn</strain>
    </source>
</reference>
<feature type="transmembrane region" description="Helical" evidence="6">
    <location>
        <begin position="324"/>
        <end position="345"/>
    </location>
</feature>
<name>A0A1Y1UX13_9FUNG</name>
<protein>
    <submittedName>
        <fullName evidence="8">Citrate transporter family protein</fullName>
    </submittedName>
</protein>
<evidence type="ECO:0000256" key="3">
    <source>
        <dbReference type="ARBA" id="ARBA00022692"/>
    </source>
</evidence>
<feature type="transmembrane region" description="Helical" evidence="6">
    <location>
        <begin position="257"/>
        <end position="276"/>
    </location>
</feature>
<feature type="domain" description="Citrate transporter-like" evidence="7">
    <location>
        <begin position="24"/>
        <end position="311"/>
    </location>
</feature>
<dbReference type="GO" id="GO:0016020">
    <property type="term" value="C:membrane"/>
    <property type="evidence" value="ECO:0007669"/>
    <property type="project" value="UniProtKB-SubCell"/>
</dbReference>
<feature type="transmembrane region" description="Helical" evidence="6">
    <location>
        <begin position="233"/>
        <end position="251"/>
    </location>
</feature>
<keyword evidence="4 6" id="KW-1133">Transmembrane helix</keyword>
<reference evidence="8 9" key="1">
    <citation type="submission" date="2016-08" db="EMBL/GenBank/DDBJ databases">
        <title>Genomes of anaerobic fungi encode conserved fungal cellulosomes for biomass hydrolysis.</title>
        <authorList>
            <consortium name="DOE Joint Genome Institute"/>
            <person name="Haitjema C.H."/>
            <person name="Gilmore S.P."/>
            <person name="Henske J.K."/>
            <person name="Solomon K.V."/>
            <person name="De Groot R."/>
            <person name="Kuo A."/>
            <person name="Mondo S.J."/>
            <person name="Salamov A.A."/>
            <person name="Labutti K."/>
            <person name="Zhao Z."/>
            <person name="Chiniquy J."/>
            <person name="Barry K."/>
            <person name="Brewer H.M."/>
            <person name="Purvine S.O."/>
            <person name="Wright A.T."/>
            <person name="Boxma B."/>
            <person name="Van Alen T."/>
            <person name="Hackstein J.H."/>
            <person name="Baker S.E."/>
            <person name="Grigoriev I.V."/>
            <person name="O'Malley M.A."/>
        </authorList>
    </citation>
    <scope>NUCLEOTIDE SEQUENCE [LARGE SCALE GENOMIC DNA]</scope>
    <source>
        <strain evidence="9">finn</strain>
    </source>
</reference>
<dbReference type="AlphaFoldDB" id="A0A1Y1UX13"/>
<feature type="transmembrane region" description="Helical" evidence="6">
    <location>
        <begin position="166"/>
        <end position="188"/>
    </location>
</feature>
<dbReference type="STRING" id="1754191.A0A1Y1UX13"/>